<gene>
    <name evidence="2" type="ORF">GCM10011363_37770</name>
</gene>
<name>A0ABQ1L3X6_9RHOB</name>
<evidence type="ECO:0000313" key="3">
    <source>
        <dbReference type="Proteomes" id="UP000645462"/>
    </source>
</evidence>
<dbReference type="Proteomes" id="UP000645462">
    <property type="component" value="Unassembled WGS sequence"/>
</dbReference>
<dbReference type="EMBL" id="BMFC01000013">
    <property type="protein sequence ID" value="GGC17661.1"/>
    <property type="molecule type" value="Genomic_DNA"/>
</dbReference>
<accession>A0ABQ1L3X6</accession>
<dbReference type="Pfam" id="PF12680">
    <property type="entry name" value="SnoaL_2"/>
    <property type="match status" value="1"/>
</dbReference>
<dbReference type="Gene3D" id="3.10.450.50">
    <property type="match status" value="1"/>
</dbReference>
<dbReference type="RefSeq" id="WP_188483654.1">
    <property type="nucleotide sequence ID" value="NZ_BMFC01000013.1"/>
</dbReference>
<dbReference type="InterPro" id="IPR032710">
    <property type="entry name" value="NTF2-like_dom_sf"/>
</dbReference>
<organism evidence="2 3">
    <name type="scientific">Marivita lacus</name>
    <dbReference type="NCBI Taxonomy" id="1323742"/>
    <lineage>
        <taxon>Bacteria</taxon>
        <taxon>Pseudomonadati</taxon>
        <taxon>Pseudomonadota</taxon>
        <taxon>Alphaproteobacteria</taxon>
        <taxon>Rhodobacterales</taxon>
        <taxon>Roseobacteraceae</taxon>
        <taxon>Marivita</taxon>
    </lineage>
</organism>
<comment type="caution">
    <text evidence="2">The sequence shown here is derived from an EMBL/GenBank/DDBJ whole genome shotgun (WGS) entry which is preliminary data.</text>
</comment>
<evidence type="ECO:0000313" key="2">
    <source>
        <dbReference type="EMBL" id="GGC17661.1"/>
    </source>
</evidence>
<proteinExistence type="predicted"/>
<feature type="domain" description="SnoaL-like" evidence="1">
    <location>
        <begin position="13"/>
        <end position="99"/>
    </location>
</feature>
<protein>
    <recommendedName>
        <fullName evidence="1">SnoaL-like domain-containing protein</fullName>
    </recommendedName>
</protein>
<reference evidence="3" key="1">
    <citation type="journal article" date="2019" name="Int. J. Syst. Evol. Microbiol.">
        <title>The Global Catalogue of Microorganisms (GCM) 10K type strain sequencing project: providing services to taxonomists for standard genome sequencing and annotation.</title>
        <authorList>
            <consortium name="The Broad Institute Genomics Platform"/>
            <consortium name="The Broad Institute Genome Sequencing Center for Infectious Disease"/>
            <person name="Wu L."/>
            <person name="Ma J."/>
        </authorList>
    </citation>
    <scope>NUCLEOTIDE SEQUENCE [LARGE SCALE GENOMIC DNA]</scope>
    <source>
        <strain evidence="3">CGMCC 1.12478</strain>
    </source>
</reference>
<evidence type="ECO:0000259" key="1">
    <source>
        <dbReference type="Pfam" id="PF12680"/>
    </source>
</evidence>
<sequence>MTLEDELHGWLEHMARSYAVGDAAACARMFSEDAMLHSPFAPPAHGRAEIEILHRDWTRTATAKRFDILSFGGSGDLAWILARFSEGDTGTGTTLAVLDRSAGTGWLCKACSLNEEQI</sequence>
<dbReference type="InterPro" id="IPR037401">
    <property type="entry name" value="SnoaL-like"/>
</dbReference>
<keyword evidence="3" id="KW-1185">Reference proteome</keyword>
<dbReference type="SUPFAM" id="SSF54427">
    <property type="entry name" value="NTF2-like"/>
    <property type="match status" value="1"/>
</dbReference>